<dbReference type="PANTHER" id="PTHR11106">
    <property type="entry name" value="GANGLIOSIDE INDUCED DIFFERENTIATION ASSOCIATED PROTEIN 2-RELATED"/>
    <property type="match status" value="1"/>
</dbReference>
<evidence type="ECO:0000259" key="1">
    <source>
        <dbReference type="PROSITE" id="PS51154"/>
    </source>
</evidence>
<proteinExistence type="predicted"/>
<comment type="caution">
    <text evidence="2">The sequence shown here is derived from an EMBL/GenBank/DDBJ whole genome shotgun (WGS) entry which is preliminary data.</text>
</comment>
<dbReference type="EMBL" id="LQMQ01000002">
    <property type="protein sequence ID" value="KUO42626.1"/>
    <property type="molecule type" value="Genomic_DNA"/>
</dbReference>
<organism evidence="2 3">
    <name type="scientific">Hadarchaeum yellowstonense</name>
    <dbReference type="NCBI Taxonomy" id="1776334"/>
    <lineage>
        <taxon>Archaea</taxon>
        <taxon>Methanobacteriati</taxon>
        <taxon>Candidatus Hadarchaeota</taxon>
        <taxon>Candidatus Hadarchaeia</taxon>
        <taxon>Candidatus Hadarchaeales</taxon>
        <taxon>Candidatus Hadarchaeaceae</taxon>
        <taxon>Candidatus Hadarchaeum</taxon>
    </lineage>
</organism>
<gene>
    <name evidence="2" type="ORF">APZ16_01790</name>
</gene>
<dbReference type="Pfam" id="PF01661">
    <property type="entry name" value="Macro"/>
    <property type="match status" value="1"/>
</dbReference>
<dbReference type="PROSITE" id="PS51154">
    <property type="entry name" value="MACRO"/>
    <property type="match status" value="1"/>
</dbReference>
<feature type="domain" description="Macro" evidence="1">
    <location>
        <begin position="1"/>
        <end position="174"/>
    </location>
</feature>
<dbReference type="SUPFAM" id="SSF52949">
    <property type="entry name" value="Macro domain-like"/>
    <property type="match status" value="1"/>
</dbReference>
<dbReference type="SMART" id="SM00506">
    <property type="entry name" value="A1pp"/>
    <property type="match status" value="1"/>
</dbReference>
<dbReference type="AlphaFoldDB" id="A0A147K1D9"/>
<evidence type="ECO:0000313" key="2">
    <source>
        <dbReference type="EMBL" id="KUO42626.1"/>
    </source>
</evidence>
<dbReference type="STRING" id="1776334.APZ16_01790"/>
<dbReference type="PANTHER" id="PTHR11106:SF111">
    <property type="entry name" value="MACRO DOMAIN-CONTAINING PROTEIN"/>
    <property type="match status" value="1"/>
</dbReference>
<dbReference type="Proteomes" id="UP000074294">
    <property type="component" value="Unassembled WGS sequence"/>
</dbReference>
<dbReference type="InterPro" id="IPR043472">
    <property type="entry name" value="Macro_dom-like"/>
</dbReference>
<dbReference type="InterPro" id="IPR002589">
    <property type="entry name" value="Macro_dom"/>
</dbReference>
<reference evidence="2 3" key="1">
    <citation type="journal article" date="2016" name="Nat. Microbiol.">
        <title>Genomic inference of the metabolism of cosmopolitan subsurface Archaea, Hadesarchaea.</title>
        <authorList>
            <person name="Baker B.J."/>
            <person name="Saw J.H."/>
            <person name="Lind A.E."/>
            <person name="Lazar C.S."/>
            <person name="Hinrichs K.-U."/>
            <person name="Teske A.P."/>
            <person name="Ettema T.J."/>
        </authorList>
    </citation>
    <scope>NUCLEOTIDE SEQUENCE [LARGE SCALE GENOMIC DNA]</scope>
</reference>
<name>A0A147K1D9_HADYE</name>
<protein>
    <recommendedName>
        <fullName evidence="1">Macro domain-containing protein</fullName>
    </recommendedName>
</protein>
<evidence type="ECO:0000313" key="3">
    <source>
        <dbReference type="Proteomes" id="UP000074294"/>
    </source>
</evidence>
<accession>A0A147K1D9</accession>
<dbReference type="Gene3D" id="3.40.220.10">
    <property type="entry name" value="Leucine Aminopeptidase, subunit E, domain 1"/>
    <property type="match status" value="1"/>
</dbReference>
<sequence>MEMAGSLIVEILGADITKQKADAICNPANSLLIMGGGAAGALKRAGGIEIEKEALRKAPVPVGKAVATGAGKLSSKWVIHAPTMERPAMSTTPEKVYQATKAALSCAEKIGARDVVFPGMGTGVGGVSHQAAAEAMLRAIKEFENEAKSLKKIILCDIDKEMVEAWKRAKEKLKMLT</sequence>